<dbReference type="Gene3D" id="1.20.58.760">
    <property type="entry name" value="Peptidase M41"/>
    <property type="match status" value="1"/>
</dbReference>
<reference evidence="1 2" key="1">
    <citation type="submission" date="2018-03" db="EMBL/GenBank/DDBJ databases">
        <title>The draft genome of Mesorhizobium soli JCM 19897.</title>
        <authorList>
            <person name="Li L."/>
            <person name="Liu L."/>
            <person name="Liang L."/>
            <person name="Wang T."/>
            <person name="Zhang X."/>
        </authorList>
    </citation>
    <scope>NUCLEOTIDE SEQUENCE [LARGE SCALE GENOMIC DNA]</scope>
    <source>
        <strain evidence="1 2">JCM 19897</strain>
    </source>
</reference>
<proteinExistence type="predicted"/>
<comment type="caution">
    <text evidence="1">The sequence shown here is derived from an EMBL/GenBank/DDBJ whole genome shotgun (WGS) entry which is preliminary data.</text>
</comment>
<dbReference type="AlphaFoldDB" id="A0A2P7RMJ6"/>
<name>A0A2P7RMJ6_9HYPH</name>
<protein>
    <submittedName>
        <fullName evidence="1">Uncharacterized protein</fullName>
    </submittedName>
</protein>
<accession>A0A2P7RMJ6</accession>
<organism evidence="1 2">
    <name type="scientific">Pseudaminobacter soli</name>
    <name type="common">ex Li et al. 2025</name>
    <dbReference type="NCBI Taxonomy" id="1295366"/>
    <lineage>
        <taxon>Bacteria</taxon>
        <taxon>Pseudomonadati</taxon>
        <taxon>Pseudomonadota</taxon>
        <taxon>Alphaproteobacteria</taxon>
        <taxon>Hyphomicrobiales</taxon>
        <taxon>Phyllobacteriaceae</taxon>
        <taxon>Pseudaminobacter</taxon>
    </lineage>
</organism>
<dbReference type="GO" id="GO:0005524">
    <property type="term" value="F:ATP binding"/>
    <property type="evidence" value="ECO:0007669"/>
    <property type="project" value="InterPro"/>
</dbReference>
<dbReference type="EMBL" id="PXYL01000038">
    <property type="protein sequence ID" value="PSJ51426.1"/>
    <property type="molecule type" value="Genomic_DNA"/>
</dbReference>
<keyword evidence="2" id="KW-1185">Reference proteome</keyword>
<dbReference type="GO" id="GO:0006508">
    <property type="term" value="P:proteolysis"/>
    <property type="evidence" value="ECO:0007669"/>
    <property type="project" value="InterPro"/>
</dbReference>
<dbReference type="GO" id="GO:0004222">
    <property type="term" value="F:metalloendopeptidase activity"/>
    <property type="evidence" value="ECO:0007669"/>
    <property type="project" value="InterPro"/>
</dbReference>
<dbReference type="InterPro" id="IPR037219">
    <property type="entry name" value="Peptidase_M41-like"/>
</dbReference>
<gene>
    <name evidence="1" type="ORF">C7I85_29425</name>
</gene>
<dbReference type="SUPFAM" id="SSF140990">
    <property type="entry name" value="FtsH protease domain-like"/>
    <property type="match status" value="1"/>
</dbReference>
<sequence length="123" mass="14146">MFLFRSDAGTILAKEKRIVHARRFRGEWRLSARRVPLLQNRALLGSLYYCDVTTSKELDELRREDPSLRRRVEDLLAAQLGRAVAIVENRKAEVERLANAVAQRSLLSRREVAELFATLKRAG</sequence>
<dbReference type="GO" id="GO:0004176">
    <property type="term" value="F:ATP-dependent peptidase activity"/>
    <property type="evidence" value="ECO:0007669"/>
    <property type="project" value="InterPro"/>
</dbReference>
<evidence type="ECO:0000313" key="2">
    <source>
        <dbReference type="Proteomes" id="UP000240653"/>
    </source>
</evidence>
<dbReference type="Proteomes" id="UP000240653">
    <property type="component" value="Unassembled WGS sequence"/>
</dbReference>
<evidence type="ECO:0000313" key="1">
    <source>
        <dbReference type="EMBL" id="PSJ51426.1"/>
    </source>
</evidence>